<organism evidence="2 3">
    <name type="scientific">Amycolatopsis acidicola</name>
    <dbReference type="NCBI Taxonomy" id="2596893"/>
    <lineage>
        <taxon>Bacteria</taxon>
        <taxon>Bacillati</taxon>
        <taxon>Actinomycetota</taxon>
        <taxon>Actinomycetes</taxon>
        <taxon>Pseudonocardiales</taxon>
        <taxon>Pseudonocardiaceae</taxon>
        <taxon>Amycolatopsis</taxon>
    </lineage>
</organism>
<dbReference type="Gene3D" id="3.40.50.300">
    <property type="entry name" value="P-loop containing nucleotide triphosphate hydrolases"/>
    <property type="match status" value="1"/>
</dbReference>
<evidence type="ECO:0008006" key="4">
    <source>
        <dbReference type="Google" id="ProtNLM"/>
    </source>
</evidence>
<accession>A0A5N0VET4</accession>
<dbReference type="InterPro" id="IPR027417">
    <property type="entry name" value="P-loop_NTPase"/>
</dbReference>
<dbReference type="InterPro" id="IPR011990">
    <property type="entry name" value="TPR-like_helical_dom_sf"/>
</dbReference>
<dbReference type="Proteomes" id="UP000319769">
    <property type="component" value="Unassembled WGS sequence"/>
</dbReference>
<dbReference type="RefSeq" id="WP_144761666.1">
    <property type="nucleotide sequence ID" value="NZ_VMNW02000010.1"/>
</dbReference>
<feature type="coiled-coil region" evidence="1">
    <location>
        <begin position="682"/>
        <end position="716"/>
    </location>
</feature>
<protein>
    <recommendedName>
        <fullName evidence="4">NB-ARC domain-containing protein</fullName>
    </recommendedName>
</protein>
<evidence type="ECO:0000313" key="2">
    <source>
        <dbReference type="EMBL" id="KAA9163202.1"/>
    </source>
</evidence>
<dbReference type="SUPFAM" id="SSF52540">
    <property type="entry name" value="P-loop containing nucleoside triphosphate hydrolases"/>
    <property type="match status" value="1"/>
</dbReference>
<evidence type="ECO:0000313" key="3">
    <source>
        <dbReference type="Proteomes" id="UP000319769"/>
    </source>
</evidence>
<dbReference type="Gene3D" id="1.25.40.10">
    <property type="entry name" value="Tetratricopeptide repeat domain"/>
    <property type="match status" value="1"/>
</dbReference>
<dbReference type="AlphaFoldDB" id="A0A5N0VET4"/>
<proteinExistence type="predicted"/>
<sequence>MTGVLEAVSGEVAKVAATAVLGGLDKGARKLFDVLRTKFPAVPQDPAELRQGVLTFALADPGWAKDLATALAAVGSGEVVSGAPRGISDFRDRVDQVTNPPAGGVKLIVAPSGYGGTELARQLADRVQEQYPSGRVELDLREYRVGDETDIAGLKQEVLKRCGIPEGEIAVDDARLDDQFSSVLLTRLCVVVLDNVTSARELEVFARFQANLTLATTAVATRDLRVLDPRPILLQGLDPEGAIEMLADFAGDVRLADELPEVHELLALCDRMPLAIREAGLTLALRTGEARPVAGLLAEYQAAGVVGAEAVVADAVRRTFDALAPEAVTACALLADFPGGRFTRDTALVYLGEDRTRADAALSALIEAQLVERRVRAGYSLTRLARDHARTLPADRDAAFERLLRYVRDNVVAADLEGDRETGLQRLREYDVPGELRWTLGGDRFDWLDRHFGLIAALVEASCLRRRHVDVCQLAGAVEVLVNQRWRWREYAEICDWALQAAKALDEQARQDGHDKAALLARTYQMRARARFLIRWFELAEADLSEAHRLAGEATTPEWPRKRLQASVAEFWGRLREEQADVLAASGGDPRVMLSGAVDWFRSAVSIDDELGDRAALAIHLRMLAATLVKVGYLAEALACATRALEFAVGRNRGRVYTVFAKAYLALGDTIHARESLQNARSEMASARAQQYEWELREIEARLLVAEGNVEAARTAWGTLADDAFKIGHPRANDYVKAFGLLPPPSGRRWRFPW</sequence>
<name>A0A5N0VET4_9PSEU</name>
<dbReference type="EMBL" id="VMNW02000010">
    <property type="protein sequence ID" value="KAA9163202.1"/>
    <property type="molecule type" value="Genomic_DNA"/>
</dbReference>
<comment type="caution">
    <text evidence="2">The sequence shown here is derived from an EMBL/GenBank/DDBJ whole genome shotgun (WGS) entry which is preliminary data.</text>
</comment>
<dbReference type="OrthoDB" id="8550139at2"/>
<gene>
    <name evidence="2" type="ORF">FPZ12_009350</name>
</gene>
<reference evidence="2" key="1">
    <citation type="submission" date="2019-09" db="EMBL/GenBank/DDBJ databases">
        <authorList>
            <person name="Teo W.F.A."/>
            <person name="Duangmal K."/>
        </authorList>
    </citation>
    <scope>NUCLEOTIDE SEQUENCE [LARGE SCALE GENOMIC DNA]</scope>
    <source>
        <strain evidence="2">K81G1</strain>
    </source>
</reference>
<keyword evidence="3" id="KW-1185">Reference proteome</keyword>
<dbReference type="SUPFAM" id="SSF48452">
    <property type="entry name" value="TPR-like"/>
    <property type="match status" value="1"/>
</dbReference>
<evidence type="ECO:0000256" key="1">
    <source>
        <dbReference type="SAM" id="Coils"/>
    </source>
</evidence>
<keyword evidence="1" id="KW-0175">Coiled coil</keyword>